<feature type="compositionally biased region" description="Polar residues" evidence="1">
    <location>
        <begin position="308"/>
        <end position="317"/>
    </location>
</feature>
<feature type="domain" description="TRADD-like N-terminal" evidence="2">
    <location>
        <begin position="145"/>
        <end position="205"/>
    </location>
</feature>
<feature type="compositionally biased region" description="Basic residues" evidence="1">
    <location>
        <begin position="388"/>
        <end position="397"/>
    </location>
</feature>
<reference evidence="3 4" key="1">
    <citation type="journal article" date="2015" name="Genome Announc.">
        <title>Draft Genome of the Euendolithic (true boring) Cyanobacterium Mastigocoleus testarum strain BC008.</title>
        <authorList>
            <person name="Guida B.S."/>
            <person name="Garcia-Pichel F."/>
        </authorList>
    </citation>
    <scope>NUCLEOTIDE SEQUENCE [LARGE SCALE GENOMIC DNA]</scope>
    <source>
        <strain evidence="3 4">BC008</strain>
    </source>
</reference>
<dbReference type="Gene3D" id="2.160.20.80">
    <property type="entry name" value="E3 ubiquitin-protein ligase SopA"/>
    <property type="match status" value="1"/>
</dbReference>
<name>A0A0V7ZSA3_9CYAN</name>
<dbReference type="Pfam" id="PF20694">
    <property type="entry name" value="TRADD-like_N"/>
    <property type="match status" value="1"/>
</dbReference>
<feature type="region of interest" description="Disordered" evidence="1">
    <location>
        <begin position="290"/>
        <end position="317"/>
    </location>
</feature>
<evidence type="ECO:0000313" key="4">
    <source>
        <dbReference type="Proteomes" id="UP000053372"/>
    </source>
</evidence>
<dbReference type="InterPro" id="IPR001646">
    <property type="entry name" value="5peptide_repeat"/>
</dbReference>
<comment type="caution">
    <text evidence="3">The sequence shown here is derived from an EMBL/GenBank/DDBJ whole genome shotgun (WGS) entry which is preliminary data.</text>
</comment>
<evidence type="ECO:0000259" key="2">
    <source>
        <dbReference type="Pfam" id="PF20694"/>
    </source>
</evidence>
<evidence type="ECO:0000256" key="1">
    <source>
        <dbReference type="SAM" id="MobiDB-lite"/>
    </source>
</evidence>
<dbReference type="InterPro" id="IPR049341">
    <property type="entry name" value="TRADD-like_N"/>
</dbReference>
<dbReference type="InterPro" id="IPR051082">
    <property type="entry name" value="Pentapeptide-BTB/POZ_domain"/>
</dbReference>
<dbReference type="SUPFAM" id="SSF141571">
    <property type="entry name" value="Pentapeptide repeat-like"/>
    <property type="match status" value="1"/>
</dbReference>
<accession>A0A0V7ZSA3</accession>
<feature type="region of interest" description="Disordered" evidence="1">
    <location>
        <begin position="382"/>
        <end position="404"/>
    </location>
</feature>
<dbReference type="AlphaFoldDB" id="A0A0V7ZSA3"/>
<dbReference type="Pfam" id="PF00805">
    <property type="entry name" value="Pentapeptide"/>
    <property type="match status" value="1"/>
</dbReference>
<evidence type="ECO:0000313" key="3">
    <source>
        <dbReference type="EMBL" id="KST67449.1"/>
    </source>
</evidence>
<keyword evidence="4" id="KW-1185">Reference proteome</keyword>
<dbReference type="PANTHER" id="PTHR14136">
    <property type="entry name" value="BTB_POZ DOMAIN-CONTAINING PROTEIN KCTD9"/>
    <property type="match status" value="1"/>
</dbReference>
<dbReference type="EMBL" id="LMTZ01000087">
    <property type="protein sequence ID" value="KST67449.1"/>
    <property type="molecule type" value="Genomic_DNA"/>
</dbReference>
<organism evidence="3 4">
    <name type="scientific">Mastigocoleus testarum BC008</name>
    <dbReference type="NCBI Taxonomy" id="371196"/>
    <lineage>
        <taxon>Bacteria</taxon>
        <taxon>Bacillati</taxon>
        <taxon>Cyanobacteriota</taxon>
        <taxon>Cyanophyceae</taxon>
        <taxon>Nostocales</taxon>
        <taxon>Hapalosiphonaceae</taxon>
        <taxon>Mastigocoleus</taxon>
    </lineage>
</organism>
<protein>
    <recommendedName>
        <fullName evidence="2">TRADD-like N-terminal domain-containing protein</fullName>
    </recommendedName>
</protein>
<dbReference type="PANTHER" id="PTHR14136:SF17">
    <property type="entry name" value="BTB_POZ DOMAIN-CONTAINING PROTEIN KCTD9"/>
    <property type="match status" value="1"/>
</dbReference>
<dbReference type="Proteomes" id="UP000053372">
    <property type="component" value="Unassembled WGS sequence"/>
</dbReference>
<proteinExistence type="predicted"/>
<sequence length="404" mass="44237">MQTLAMTDSSRGGKKKKITYTASEEGVEKAEKALMRLGFGSKSNFAKSQLLSRTTVTKFFNRQPIQLDSFKRICDALKLSNWKEIAGIIEEAPGSLTIRNCNTSATLEGEEVQTISRQVTVIDRQNGTTKVVITLKGDINSVSSGQILQSILREYSGDTIKITDIQKGSIKLIIEGSQEDIEQLISRIKSKELKEVNGFPIENIRIEKWSLVEMIVSQGAKGRDLSGVDLSDVDLSGVDLSGADLSGADLSGADLIGADLSGADLSGADLSGADLSGANLSGADLSGTNISVQHKRDDGNNNDFNEEPISSQPNLISNRKNKERITRKSILILKILDFKILENFRIVSGMMVILLTLASILSHLPPHIEDFLLKFFETPIEHTQPPQKPRKTPRKHSNIQNNYS</sequence>
<gene>
    <name evidence="3" type="ORF">BC008_30080</name>
</gene>